<protein>
    <submittedName>
        <fullName evidence="2">Uncharacterized protein</fullName>
    </submittedName>
</protein>
<accession>A0A9J6H3K8</accession>
<dbReference type="AlphaFoldDB" id="A0A9J6H3K8"/>
<dbReference type="Proteomes" id="UP000821853">
    <property type="component" value="Chromosome 9"/>
</dbReference>
<keyword evidence="3" id="KW-1185">Reference proteome</keyword>
<evidence type="ECO:0000313" key="2">
    <source>
        <dbReference type="EMBL" id="KAH9381875.1"/>
    </source>
</evidence>
<feature type="transmembrane region" description="Helical" evidence="1">
    <location>
        <begin position="219"/>
        <end position="237"/>
    </location>
</feature>
<reference evidence="2 3" key="1">
    <citation type="journal article" date="2020" name="Cell">
        <title>Large-Scale Comparative Analyses of Tick Genomes Elucidate Their Genetic Diversity and Vector Capacities.</title>
        <authorList>
            <consortium name="Tick Genome and Microbiome Consortium (TIGMIC)"/>
            <person name="Jia N."/>
            <person name="Wang J."/>
            <person name="Shi W."/>
            <person name="Du L."/>
            <person name="Sun Y."/>
            <person name="Zhan W."/>
            <person name="Jiang J.F."/>
            <person name="Wang Q."/>
            <person name="Zhang B."/>
            <person name="Ji P."/>
            <person name="Bell-Sakyi L."/>
            <person name="Cui X.M."/>
            <person name="Yuan T.T."/>
            <person name="Jiang B.G."/>
            <person name="Yang W.F."/>
            <person name="Lam T.T."/>
            <person name="Chang Q.C."/>
            <person name="Ding S.J."/>
            <person name="Wang X.J."/>
            <person name="Zhu J.G."/>
            <person name="Ruan X.D."/>
            <person name="Zhao L."/>
            <person name="Wei J.T."/>
            <person name="Ye R.Z."/>
            <person name="Que T.C."/>
            <person name="Du C.H."/>
            <person name="Zhou Y.H."/>
            <person name="Cheng J.X."/>
            <person name="Dai P.F."/>
            <person name="Guo W.B."/>
            <person name="Han X.H."/>
            <person name="Huang E.J."/>
            <person name="Li L.F."/>
            <person name="Wei W."/>
            <person name="Gao Y.C."/>
            <person name="Liu J.Z."/>
            <person name="Shao H.Z."/>
            <person name="Wang X."/>
            <person name="Wang C.C."/>
            <person name="Yang T.C."/>
            <person name="Huo Q.B."/>
            <person name="Li W."/>
            <person name="Chen H.Y."/>
            <person name="Chen S.E."/>
            <person name="Zhou L.G."/>
            <person name="Ni X.B."/>
            <person name="Tian J.H."/>
            <person name="Sheng Y."/>
            <person name="Liu T."/>
            <person name="Pan Y.S."/>
            <person name="Xia L.Y."/>
            <person name="Li J."/>
            <person name="Zhao F."/>
            <person name="Cao W.C."/>
        </authorList>
    </citation>
    <scope>NUCLEOTIDE SEQUENCE [LARGE SCALE GENOMIC DNA]</scope>
    <source>
        <strain evidence="2">HaeL-2018</strain>
    </source>
</reference>
<feature type="transmembrane region" description="Helical" evidence="1">
    <location>
        <begin position="55"/>
        <end position="82"/>
    </location>
</feature>
<dbReference type="OrthoDB" id="6133115at2759"/>
<proteinExistence type="predicted"/>
<name>A0A9J6H3K8_HAELO</name>
<dbReference type="EMBL" id="JABSTR010000011">
    <property type="protein sequence ID" value="KAH9381875.1"/>
    <property type="molecule type" value="Genomic_DNA"/>
</dbReference>
<keyword evidence="1" id="KW-0472">Membrane</keyword>
<dbReference type="VEuPathDB" id="VectorBase:HLOH_061751"/>
<keyword evidence="1" id="KW-1133">Transmembrane helix</keyword>
<evidence type="ECO:0000256" key="1">
    <source>
        <dbReference type="SAM" id="Phobius"/>
    </source>
</evidence>
<feature type="transmembrane region" description="Helical" evidence="1">
    <location>
        <begin position="268"/>
        <end position="285"/>
    </location>
</feature>
<comment type="caution">
    <text evidence="2">The sequence shown here is derived from an EMBL/GenBank/DDBJ whole genome shotgun (WGS) entry which is preliminary data.</text>
</comment>
<gene>
    <name evidence="2" type="ORF">HPB48_015405</name>
</gene>
<organism evidence="2 3">
    <name type="scientific">Haemaphysalis longicornis</name>
    <name type="common">Bush tick</name>
    <dbReference type="NCBI Taxonomy" id="44386"/>
    <lineage>
        <taxon>Eukaryota</taxon>
        <taxon>Metazoa</taxon>
        <taxon>Ecdysozoa</taxon>
        <taxon>Arthropoda</taxon>
        <taxon>Chelicerata</taxon>
        <taxon>Arachnida</taxon>
        <taxon>Acari</taxon>
        <taxon>Parasitiformes</taxon>
        <taxon>Ixodida</taxon>
        <taxon>Ixodoidea</taxon>
        <taxon>Ixodidae</taxon>
        <taxon>Haemaphysalinae</taxon>
        <taxon>Haemaphysalis</taxon>
    </lineage>
</organism>
<feature type="transmembrane region" description="Helical" evidence="1">
    <location>
        <begin position="127"/>
        <end position="149"/>
    </location>
</feature>
<evidence type="ECO:0000313" key="3">
    <source>
        <dbReference type="Proteomes" id="UP000821853"/>
    </source>
</evidence>
<sequence>MRVQPGRLWQQVVSESSLACHRSYVTDIASPVNFAAAVGALPVAGAAADRTVVQVVALLLTLIGLTLDFSTFAATQAVVAATSRSAFVQYAILYEVTTLSRRCSAAPAFSTIFVPIFVFPVDTFKLSWYWSLLVVAALSSVLLATFYVLEKSPLWLLEAQNTEKAERAVKAASFNAISPPKCRELFRKQLLSMVSMPQRENMQRARSLYRRTGIPVSSYIRVGIALVPMFLALFPLLQAGRFLEKAVVTSALVRATACAFPFLHFDELPFLGSVLVVIVRLSISVY</sequence>
<keyword evidence="1" id="KW-0812">Transmembrane</keyword>